<evidence type="ECO:0000313" key="1">
    <source>
        <dbReference type="EMBL" id="AEV71957.1"/>
    </source>
</evidence>
<dbReference type="EMBL" id="CP003169">
    <property type="protein sequence ID" value="AEV71957.1"/>
    <property type="molecule type" value="Genomic_DNA"/>
</dbReference>
<evidence type="ECO:0000313" key="2">
    <source>
        <dbReference type="Proteomes" id="UP000005442"/>
    </source>
</evidence>
<dbReference type="RefSeq" id="WP_014209772.1">
    <property type="nucleotide sequence ID" value="NC_016604.1"/>
</dbReference>
<sequence length="111" mass="12114">MQVKGTATLTTVGVLLALAAGALVALSTNVVSNTWLLITEPSNVIPRESSLWTFTPTVMNSGSGDWWLYGEDDENYYYFTGSGDRPYIAASKVDSRGCAGFDSKDFQTWCR</sequence>
<accession>G8RY66</accession>
<dbReference type="Proteomes" id="UP000005442">
    <property type="component" value="Chromosome"/>
</dbReference>
<protein>
    <submittedName>
        <fullName evidence="1">Uncharacterized protein</fullName>
    </submittedName>
</protein>
<name>G8RY66_MYCRN</name>
<dbReference type="eggNOG" id="ENOG5032ZCJ">
    <property type="taxonomic scope" value="Bacteria"/>
</dbReference>
<dbReference type="STRING" id="710685.MycrhN_1337"/>
<dbReference type="PATRIC" id="fig|710685.3.peg.1346"/>
<dbReference type="HOGENOM" id="CLU_172510_0_0_11"/>
<organism evidence="1 2">
    <name type="scientific">Mycolicibacterium rhodesiae (strain NBB3)</name>
    <name type="common">Mycobacterium rhodesiae</name>
    <dbReference type="NCBI Taxonomy" id="710685"/>
    <lineage>
        <taxon>Bacteria</taxon>
        <taxon>Bacillati</taxon>
        <taxon>Actinomycetota</taxon>
        <taxon>Actinomycetes</taxon>
        <taxon>Mycobacteriales</taxon>
        <taxon>Mycobacteriaceae</taxon>
        <taxon>Mycolicibacterium</taxon>
    </lineage>
</organism>
<gene>
    <name evidence="1" type="ordered locus">MycrhN_1337</name>
</gene>
<proteinExistence type="predicted"/>
<keyword evidence="2" id="KW-1185">Reference proteome</keyword>
<dbReference type="AlphaFoldDB" id="G8RY66"/>
<dbReference type="KEGG" id="mrh:MycrhN_1337"/>
<reference evidence="1 2" key="1">
    <citation type="submission" date="2011-12" db="EMBL/GenBank/DDBJ databases">
        <title>Complete sequence of Mycobacterium rhodesiae NBB3.</title>
        <authorList>
            <consortium name="US DOE Joint Genome Institute"/>
            <person name="Lucas S."/>
            <person name="Han J."/>
            <person name="Lapidus A."/>
            <person name="Cheng J.-F."/>
            <person name="Goodwin L."/>
            <person name="Pitluck S."/>
            <person name="Peters L."/>
            <person name="Mikhailova N."/>
            <person name="Gu W."/>
            <person name="Detter J.C."/>
            <person name="Han C."/>
            <person name="Tapia R."/>
            <person name="Land M."/>
            <person name="Hauser L."/>
            <person name="Kyrpides N."/>
            <person name="Ivanova N."/>
            <person name="Pagani I."/>
            <person name="Mattes T."/>
            <person name="Holmes A."/>
            <person name="Rutledge P."/>
            <person name="Paulsen I."/>
            <person name="Coleman N."/>
            <person name="Woyke T."/>
        </authorList>
    </citation>
    <scope>NUCLEOTIDE SEQUENCE [LARGE SCALE GENOMIC DNA]</scope>
    <source>
        <strain evidence="1 2">NBB3</strain>
    </source>
</reference>